<protein>
    <submittedName>
        <fullName evidence="1">Uncharacterized protein</fullName>
    </submittedName>
</protein>
<proteinExistence type="predicted"/>
<dbReference type="EMBL" id="JAODUP010000147">
    <property type="protein sequence ID" value="KAK2159723.1"/>
    <property type="molecule type" value="Genomic_DNA"/>
</dbReference>
<organism evidence="1 2">
    <name type="scientific">Paralvinella palmiformis</name>
    <dbReference type="NCBI Taxonomy" id="53620"/>
    <lineage>
        <taxon>Eukaryota</taxon>
        <taxon>Metazoa</taxon>
        <taxon>Spiralia</taxon>
        <taxon>Lophotrochozoa</taxon>
        <taxon>Annelida</taxon>
        <taxon>Polychaeta</taxon>
        <taxon>Sedentaria</taxon>
        <taxon>Canalipalpata</taxon>
        <taxon>Terebellida</taxon>
        <taxon>Terebelliformia</taxon>
        <taxon>Alvinellidae</taxon>
        <taxon>Paralvinella</taxon>
    </lineage>
</organism>
<keyword evidence="2" id="KW-1185">Reference proteome</keyword>
<evidence type="ECO:0000313" key="1">
    <source>
        <dbReference type="EMBL" id="KAK2159723.1"/>
    </source>
</evidence>
<dbReference type="Proteomes" id="UP001208570">
    <property type="component" value="Unassembled WGS sequence"/>
</dbReference>
<name>A0AAD9JUU0_9ANNE</name>
<comment type="caution">
    <text evidence="1">The sequence shown here is derived from an EMBL/GenBank/DDBJ whole genome shotgun (WGS) entry which is preliminary data.</text>
</comment>
<accession>A0AAD9JUU0</accession>
<reference evidence="1" key="1">
    <citation type="journal article" date="2023" name="Mol. Biol. Evol.">
        <title>Third-Generation Sequencing Reveals the Adaptive Role of the Epigenome in Three Deep-Sea Polychaetes.</title>
        <authorList>
            <person name="Perez M."/>
            <person name="Aroh O."/>
            <person name="Sun Y."/>
            <person name="Lan Y."/>
            <person name="Juniper S.K."/>
            <person name="Young C.R."/>
            <person name="Angers B."/>
            <person name="Qian P.Y."/>
        </authorList>
    </citation>
    <scope>NUCLEOTIDE SEQUENCE</scope>
    <source>
        <strain evidence="1">P08H-3</strain>
    </source>
</reference>
<sequence>MPFTEGFLSYLVLISKYACINLIRPRYLSVRFAEQSLIPDPKSSLTDDSANTCAKFSIGENAQIPLSSHFRIQLPPDKGYPITVSLTGHNLKCGGSFYVTLISSAETKTWIGRWSTFFLQCSKYPLTGVHKFNLGTQHKCEFRDVYCDMETDGGLDGFVETEGWIRRFH</sequence>
<evidence type="ECO:0000313" key="2">
    <source>
        <dbReference type="Proteomes" id="UP001208570"/>
    </source>
</evidence>
<dbReference type="AlphaFoldDB" id="A0AAD9JUU0"/>
<gene>
    <name evidence="1" type="ORF">LSH36_147g01007</name>
</gene>